<accession>R4PWA7</accession>
<evidence type="ECO:0000313" key="4">
    <source>
        <dbReference type="EMBL" id="AGL62550.1"/>
    </source>
</evidence>
<gene>
    <name evidence="4" type="ORF">L336_0848</name>
</gene>
<dbReference type="InterPro" id="IPR029050">
    <property type="entry name" value="Immunoprotect_excell_Ig-like"/>
</dbReference>
<reference evidence="4 5" key="1">
    <citation type="journal article" date="2013" name="Nat. Biotechnol.">
        <title>Genome sequences of rare, uncultured bacteria obtained by differential coverage binning of multiple metagenomes.</title>
        <authorList>
            <person name="Albertsen M."/>
            <person name="Hugenholtz P."/>
            <person name="Skarshewski A."/>
            <person name="Nielsen K.L."/>
            <person name="Tyson G.W."/>
            <person name="Nielsen P.H."/>
        </authorList>
    </citation>
    <scope>NUCLEOTIDE SEQUENCE [LARGE SCALE GENOMIC DNA]</scope>
    <source>
        <strain evidence="4">TM71</strain>
    </source>
</reference>
<dbReference type="STRING" id="1332188.L336_0848"/>
<dbReference type="Pfam" id="PF11611">
    <property type="entry name" value="DUF4352"/>
    <property type="match status" value="1"/>
</dbReference>
<dbReference type="KEGG" id="saal:L336_0848"/>
<keyword evidence="2" id="KW-1133">Transmembrane helix</keyword>
<keyword evidence="2" id="KW-0812">Transmembrane</keyword>
<organism evidence="4 5">
    <name type="scientific">Candidatus Saccharimonas aalborgensis</name>
    <dbReference type="NCBI Taxonomy" id="1332188"/>
    <lineage>
        <taxon>Bacteria</taxon>
        <taxon>Candidatus Saccharimonadota</taxon>
        <taxon>Candidatus Saccharimonadia</taxon>
        <taxon>Candidatus Saccharimonadales</taxon>
        <taxon>Candidatus Saccharimonadaceae</taxon>
        <taxon>Candidatus Saccharimonas</taxon>
    </lineage>
</organism>
<protein>
    <recommendedName>
        <fullName evidence="3">DUF4352 domain-containing protein</fullName>
    </recommendedName>
</protein>
<keyword evidence="5" id="KW-1185">Reference proteome</keyword>
<dbReference type="EMBL" id="CP005957">
    <property type="protein sequence ID" value="AGL62550.1"/>
    <property type="molecule type" value="Genomic_DNA"/>
</dbReference>
<dbReference type="RefSeq" id="WP_015642000.1">
    <property type="nucleotide sequence ID" value="NC_021219.1"/>
</dbReference>
<evidence type="ECO:0000259" key="3">
    <source>
        <dbReference type="Pfam" id="PF11611"/>
    </source>
</evidence>
<dbReference type="Proteomes" id="UP000013893">
    <property type="component" value="Chromosome"/>
</dbReference>
<evidence type="ECO:0000313" key="5">
    <source>
        <dbReference type="Proteomes" id="UP000013893"/>
    </source>
</evidence>
<feature type="transmembrane region" description="Helical" evidence="2">
    <location>
        <begin position="21"/>
        <end position="41"/>
    </location>
</feature>
<proteinExistence type="predicted"/>
<sequence>MQKNHNHSRRHTTGLSRFSQVFFVISLLLCITSFTVLSVSYRITHPTIAGPSFHGLTLGSPVRSGVVEITVTKVTQTQGKAPYAAPTGKHFEVIDLLILNTGATPITITPTNDTYLKSADGTVAFVTPSVLDTPLRAGTLLPGERINGQLSYLVSDTIPFWLYIESDWSGGAMKFLLH</sequence>
<keyword evidence="1" id="KW-0732">Signal</keyword>
<evidence type="ECO:0000256" key="1">
    <source>
        <dbReference type="ARBA" id="ARBA00022729"/>
    </source>
</evidence>
<feature type="domain" description="DUF4352" evidence="3">
    <location>
        <begin position="58"/>
        <end position="156"/>
    </location>
</feature>
<dbReference type="AlphaFoldDB" id="R4PWA7"/>
<dbReference type="HOGENOM" id="CLU_1507970_0_0_0"/>
<dbReference type="Gene3D" id="2.60.40.1240">
    <property type="match status" value="1"/>
</dbReference>
<keyword evidence="2" id="KW-0472">Membrane</keyword>
<dbReference type="InterPro" id="IPR029051">
    <property type="entry name" value="DUF4352"/>
</dbReference>
<name>R4PWA7_9BACT</name>
<evidence type="ECO:0000256" key="2">
    <source>
        <dbReference type="SAM" id="Phobius"/>
    </source>
</evidence>